<proteinExistence type="predicted"/>
<dbReference type="InterPro" id="IPR036291">
    <property type="entry name" value="NAD(P)-bd_dom_sf"/>
</dbReference>
<protein>
    <submittedName>
        <fullName evidence="2">CoA-binding protein</fullName>
    </submittedName>
</protein>
<gene>
    <name evidence="2" type="ORF">SHI21_09270</name>
</gene>
<dbReference type="Proteomes" id="UP001302274">
    <property type="component" value="Unassembled WGS sequence"/>
</dbReference>
<name>A0ABU5VTL5_9BACT</name>
<dbReference type="Gene3D" id="3.40.50.720">
    <property type="entry name" value="NAD(P)-binding Rossmann-like Domain"/>
    <property type="match status" value="1"/>
</dbReference>
<accession>A0ABU5VTL5</accession>
<feature type="domain" description="CoA-binding" evidence="1">
    <location>
        <begin position="2"/>
        <end position="106"/>
    </location>
</feature>
<dbReference type="Pfam" id="PF13380">
    <property type="entry name" value="CoA_binding_2"/>
    <property type="match status" value="1"/>
</dbReference>
<comment type="caution">
    <text evidence="2">The sequence shown here is derived from an EMBL/GenBank/DDBJ whole genome shotgun (WGS) entry which is preliminary data.</text>
</comment>
<evidence type="ECO:0000313" key="3">
    <source>
        <dbReference type="Proteomes" id="UP001302274"/>
    </source>
</evidence>
<evidence type="ECO:0000313" key="2">
    <source>
        <dbReference type="EMBL" id="MEA9356392.1"/>
    </source>
</evidence>
<dbReference type="RefSeq" id="WP_323576087.1">
    <property type="nucleotide sequence ID" value="NZ_JAYGJQ010000001.1"/>
</dbReference>
<dbReference type="SUPFAM" id="SSF51735">
    <property type="entry name" value="NAD(P)-binding Rossmann-fold domains"/>
    <property type="match status" value="1"/>
</dbReference>
<organism evidence="2 3">
    <name type="scientific">Bacteriovorax antarcticus</name>
    <dbReference type="NCBI Taxonomy" id="3088717"/>
    <lineage>
        <taxon>Bacteria</taxon>
        <taxon>Pseudomonadati</taxon>
        <taxon>Bdellovibrionota</taxon>
        <taxon>Bacteriovoracia</taxon>
        <taxon>Bacteriovoracales</taxon>
        <taxon>Bacteriovoracaceae</taxon>
        <taxon>Bacteriovorax</taxon>
    </lineage>
</organism>
<sequence length="112" mass="13080">MKVLVFGYSENPDRYSYMAAELLKDYKHETITINPRQEEELKKINTDYHTLTLYVNPTISDKYQDMLLKSKPKRVIFNPGTENPVLQKKFETMGAEVVIGCTLVMLRTNQFN</sequence>
<reference evidence="2 3" key="1">
    <citation type="submission" date="2023-11" db="EMBL/GenBank/DDBJ databases">
        <title>A Novel Polar Bacteriovorax (B. antarcticus) Isolated from the Biocrust in Antarctica.</title>
        <authorList>
            <person name="Mun W."/>
            <person name="Choi S.Y."/>
            <person name="Mitchell R.J."/>
        </authorList>
    </citation>
    <scope>NUCLEOTIDE SEQUENCE [LARGE SCALE GENOMIC DNA]</scope>
    <source>
        <strain evidence="2 3">PP10</strain>
    </source>
</reference>
<dbReference type="EMBL" id="JAYGJQ010000001">
    <property type="protein sequence ID" value="MEA9356392.1"/>
    <property type="molecule type" value="Genomic_DNA"/>
</dbReference>
<dbReference type="InterPro" id="IPR003781">
    <property type="entry name" value="CoA-bd"/>
</dbReference>
<keyword evidence="3" id="KW-1185">Reference proteome</keyword>
<evidence type="ECO:0000259" key="1">
    <source>
        <dbReference type="Pfam" id="PF13380"/>
    </source>
</evidence>